<evidence type="ECO:0000256" key="1">
    <source>
        <dbReference type="SAM" id="MobiDB-lite"/>
    </source>
</evidence>
<reference evidence="2" key="2">
    <citation type="journal article" date="2015" name="Fish Shellfish Immunol.">
        <title>Early steps in the European eel (Anguilla anguilla)-Vibrio vulnificus interaction in the gills: Role of the RtxA13 toxin.</title>
        <authorList>
            <person name="Callol A."/>
            <person name="Pajuelo D."/>
            <person name="Ebbesson L."/>
            <person name="Teles M."/>
            <person name="MacKenzie S."/>
            <person name="Amaro C."/>
        </authorList>
    </citation>
    <scope>NUCLEOTIDE SEQUENCE</scope>
</reference>
<accession>A0A0E9QQA1</accession>
<proteinExistence type="predicted"/>
<sequence>MKRGKRKKKERGTGCRRRRQRERKRESERIQKMPNTLKHNHTQAKRNAK</sequence>
<dbReference type="AlphaFoldDB" id="A0A0E9QQA1"/>
<organism evidence="2">
    <name type="scientific">Anguilla anguilla</name>
    <name type="common">European freshwater eel</name>
    <name type="synonym">Muraena anguilla</name>
    <dbReference type="NCBI Taxonomy" id="7936"/>
    <lineage>
        <taxon>Eukaryota</taxon>
        <taxon>Metazoa</taxon>
        <taxon>Chordata</taxon>
        <taxon>Craniata</taxon>
        <taxon>Vertebrata</taxon>
        <taxon>Euteleostomi</taxon>
        <taxon>Actinopterygii</taxon>
        <taxon>Neopterygii</taxon>
        <taxon>Teleostei</taxon>
        <taxon>Anguilliformes</taxon>
        <taxon>Anguillidae</taxon>
        <taxon>Anguilla</taxon>
    </lineage>
</organism>
<feature type="compositionally biased region" description="Basic residues" evidence="1">
    <location>
        <begin position="1"/>
        <end position="22"/>
    </location>
</feature>
<name>A0A0E9QQA1_ANGAN</name>
<feature type="region of interest" description="Disordered" evidence="1">
    <location>
        <begin position="1"/>
        <end position="49"/>
    </location>
</feature>
<evidence type="ECO:0000313" key="2">
    <source>
        <dbReference type="EMBL" id="JAH18672.1"/>
    </source>
</evidence>
<protein>
    <submittedName>
        <fullName evidence="2">Uncharacterized protein</fullName>
    </submittedName>
</protein>
<feature type="compositionally biased region" description="Basic residues" evidence="1">
    <location>
        <begin position="38"/>
        <end position="49"/>
    </location>
</feature>
<dbReference type="EMBL" id="GBXM01089905">
    <property type="protein sequence ID" value="JAH18672.1"/>
    <property type="molecule type" value="Transcribed_RNA"/>
</dbReference>
<reference evidence="2" key="1">
    <citation type="submission" date="2014-11" db="EMBL/GenBank/DDBJ databases">
        <authorList>
            <person name="Amaro Gonzalez C."/>
        </authorList>
    </citation>
    <scope>NUCLEOTIDE SEQUENCE</scope>
</reference>